<accession>A0ABN7UA66</accession>
<reference evidence="1 2" key="1">
    <citation type="submission" date="2021-06" db="EMBL/GenBank/DDBJ databases">
        <authorList>
            <person name="Kallberg Y."/>
            <person name="Tangrot J."/>
            <person name="Rosling A."/>
        </authorList>
    </citation>
    <scope>NUCLEOTIDE SEQUENCE [LARGE SCALE GENOMIC DNA]</scope>
    <source>
        <strain evidence="1 2">120-4 pot B 10/14</strain>
    </source>
</reference>
<sequence length="249" mass="28785">MDIKKCILGFLHGPIKEKKDIKRSSISTLENKYSDSELEDKEVLISNAIEFVNKTINEKELSKTDKTHYTSVLYFLRLLLDGQEKIEVSGTVVKVVNGGPWLARYKRNICIKGELIPLSLKEKLFTRSLLYDELVSLQLAAYLWSQKFKVTPELVKNHFNQHILMYNIFQFELHVNGCISSAFIINAIKRLDQDCKIRTFSKLNDNEQEHVWVTHDESTFYDYDGPHSVWEPLRDEQGKACVTIVLGAN</sequence>
<proteinExistence type="predicted"/>
<dbReference type="EMBL" id="CAJVQB010001718">
    <property type="protein sequence ID" value="CAG8547562.1"/>
    <property type="molecule type" value="Genomic_DNA"/>
</dbReference>
<gene>
    <name evidence="1" type="ORF">GMARGA_LOCUS4394</name>
</gene>
<keyword evidence="2" id="KW-1185">Reference proteome</keyword>
<evidence type="ECO:0000313" key="2">
    <source>
        <dbReference type="Proteomes" id="UP000789901"/>
    </source>
</evidence>
<organism evidence="1 2">
    <name type="scientific">Gigaspora margarita</name>
    <dbReference type="NCBI Taxonomy" id="4874"/>
    <lineage>
        <taxon>Eukaryota</taxon>
        <taxon>Fungi</taxon>
        <taxon>Fungi incertae sedis</taxon>
        <taxon>Mucoromycota</taxon>
        <taxon>Glomeromycotina</taxon>
        <taxon>Glomeromycetes</taxon>
        <taxon>Diversisporales</taxon>
        <taxon>Gigasporaceae</taxon>
        <taxon>Gigaspora</taxon>
    </lineage>
</organism>
<name>A0ABN7UA66_GIGMA</name>
<comment type="caution">
    <text evidence="1">The sequence shown here is derived from an EMBL/GenBank/DDBJ whole genome shotgun (WGS) entry which is preliminary data.</text>
</comment>
<evidence type="ECO:0000313" key="1">
    <source>
        <dbReference type="EMBL" id="CAG8547562.1"/>
    </source>
</evidence>
<protein>
    <submittedName>
        <fullName evidence="1">28346_t:CDS:1</fullName>
    </submittedName>
</protein>
<dbReference type="Proteomes" id="UP000789901">
    <property type="component" value="Unassembled WGS sequence"/>
</dbReference>